<comment type="caution">
    <text evidence="2">The sequence shown here is derived from an EMBL/GenBank/DDBJ whole genome shotgun (WGS) entry which is preliminary data.</text>
</comment>
<reference evidence="2" key="1">
    <citation type="submission" date="2023-10" db="EMBL/GenBank/DDBJ databases">
        <authorList>
            <person name="Chen Y."/>
            <person name="Shah S."/>
            <person name="Dougan E. K."/>
            <person name="Thang M."/>
            <person name="Chan C."/>
        </authorList>
    </citation>
    <scope>NUCLEOTIDE SEQUENCE [LARGE SCALE GENOMIC DNA]</scope>
</reference>
<sequence>MVFMGRWGARARVARPARHSLTGKVPVQRARAPRTVSSSSEIKSEAGGQGATIAVGNEEEPHPPPARSSGARPKERRRGAGPPSWRASTPPEKLQNLAQEDRGSAAPVVIFGDAALSCNAIGFPDRVRMHLPFPGRLWAHNRCTRPPDVAREAEDPIPGPGWAWPRSVYMLVLFARPGRVRGASQRHRDGYKTPSRPQKIAAPKRQGSVGTVERASRARGSPANLKSGATTRLSPNTSNNQPNAWPGIQTALKLEAPKSYGPHPSLISSSRGLLWRPSAWAVRRWPSRQLLVTGHAWWQRPASCRVDQHPSVHGPTARK</sequence>
<evidence type="ECO:0000313" key="2">
    <source>
        <dbReference type="EMBL" id="CAK0852985.1"/>
    </source>
</evidence>
<dbReference type="EMBL" id="CAUYUJ010015362">
    <property type="protein sequence ID" value="CAK0852985.1"/>
    <property type="molecule type" value="Genomic_DNA"/>
</dbReference>
<feature type="compositionally biased region" description="Polar residues" evidence="1">
    <location>
        <begin position="227"/>
        <end position="243"/>
    </location>
</feature>
<evidence type="ECO:0000256" key="1">
    <source>
        <dbReference type="SAM" id="MobiDB-lite"/>
    </source>
</evidence>
<feature type="region of interest" description="Disordered" evidence="1">
    <location>
        <begin position="181"/>
        <end position="244"/>
    </location>
</feature>
<protein>
    <submittedName>
        <fullName evidence="2">Uncharacterized protein</fullName>
    </submittedName>
</protein>
<name>A0ABN9U5U1_9DINO</name>
<proteinExistence type="predicted"/>
<dbReference type="Proteomes" id="UP001189429">
    <property type="component" value="Unassembled WGS sequence"/>
</dbReference>
<keyword evidence="3" id="KW-1185">Reference proteome</keyword>
<organism evidence="2 3">
    <name type="scientific">Prorocentrum cordatum</name>
    <dbReference type="NCBI Taxonomy" id="2364126"/>
    <lineage>
        <taxon>Eukaryota</taxon>
        <taxon>Sar</taxon>
        <taxon>Alveolata</taxon>
        <taxon>Dinophyceae</taxon>
        <taxon>Prorocentrales</taxon>
        <taxon>Prorocentraceae</taxon>
        <taxon>Prorocentrum</taxon>
    </lineage>
</organism>
<evidence type="ECO:0000313" key="3">
    <source>
        <dbReference type="Proteomes" id="UP001189429"/>
    </source>
</evidence>
<accession>A0ABN9U5U1</accession>
<feature type="region of interest" description="Disordered" evidence="1">
    <location>
        <begin position="1"/>
        <end position="100"/>
    </location>
</feature>
<gene>
    <name evidence="2" type="ORF">PCOR1329_LOCUS44606</name>
</gene>